<dbReference type="VEuPathDB" id="PlasmoDB:PYYM_1225900"/>
<reference evidence="7 8" key="1">
    <citation type="journal article" date="2014" name="BMC Biol.">
        <title>A comprehensive evaluation of rodent malaria parasite genomes and gene expression.</title>
        <authorList>
            <person name="Otto T.D."/>
            <person name="Bohme U."/>
            <person name="Jackson A.P."/>
            <person name="Hunt M."/>
            <person name="Franke-Fayard B."/>
            <person name="Hoeijmakers W.A."/>
            <person name="Religa A.A."/>
            <person name="Robertson L."/>
            <person name="Sanders M."/>
            <person name="Ogun S.A."/>
            <person name="Cunningham D."/>
            <person name="Erhart A."/>
            <person name="Billker O."/>
            <person name="Khan S.M."/>
            <person name="Stunnenberg H.G."/>
            <person name="Langhorne J."/>
            <person name="Holder A.A."/>
            <person name="Waters A.P."/>
            <person name="Newbold C.I."/>
            <person name="Pain A."/>
            <person name="Berriman M."/>
            <person name="Janse C.J."/>
        </authorList>
    </citation>
    <scope>NUCLEOTIDE SEQUENCE [LARGE SCALE GENOMIC DNA]</scope>
    <source>
        <strain evidence="6 7">17X</strain>
        <strain evidence="5 8">YM</strain>
    </source>
</reference>
<comment type="subunit">
    <text evidence="2">Interacts with coenzyme Q.</text>
</comment>
<dbReference type="EMBL" id="LM993666">
    <property type="protein sequence ID" value="VTZ80065.1"/>
    <property type="molecule type" value="Genomic_DNA"/>
</dbReference>
<dbReference type="Proteomes" id="UP000072874">
    <property type="component" value="Chromosome 12"/>
</dbReference>
<evidence type="ECO:0000313" key="5">
    <source>
        <dbReference type="EMBL" id="CDU19430.1"/>
    </source>
</evidence>
<dbReference type="GO" id="GO:0045333">
    <property type="term" value="P:cellular respiration"/>
    <property type="evidence" value="ECO:0007669"/>
    <property type="project" value="InterPro"/>
</dbReference>
<comment type="similarity">
    <text evidence="1">Belongs to the COQ10 family.</text>
</comment>
<dbReference type="VEuPathDB" id="PlasmoDB:PY17X_1226400"/>
<protein>
    <submittedName>
        <fullName evidence="6">Coenzyme Q-binding protein COQ10 homolog, mitochondrial, putative</fullName>
    </submittedName>
</protein>
<dbReference type="VEuPathDB" id="PlasmoDB:Py17XNL_001205123"/>
<dbReference type="RefSeq" id="XP_022812649.1">
    <property type="nucleotide sequence ID" value="XM_022956802.1"/>
</dbReference>
<dbReference type="Pfam" id="PF03364">
    <property type="entry name" value="Polyketide_cyc"/>
    <property type="match status" value="1"/>
</dbReference>
<evidence type="ECO:0000256" key="3">
    <source>
        <dbReference type="ARBA" id="ARBA00024947"/>
    </source>
</evidence>
<dbReference type="InterPro" id="IPR044996">
    <property type="entry name" value="COQ10-like"/>
</dbReference>
<sequence length="187" mass="22544">MIVGILPCKLAVNKIIKRRHSILLDKFMNSKEIIYRKNVDIICKNNIFFYTILNVDEYKHFLPYVTDSEITYKCDECFNADLQIENIFFKEKYKSIIKYKYPTTIMVSSHDTSLFYHLITEWDIKDKQNYINVNFYINFKLKNKLYQNFMNLYIKELGRNILYAFIKEAKSNSLKNVDSFFNNLKIK</sequence>
<dbReference type="PANTHER" id="PTHR12901">
    <property type="entry name" value="SPERM PROTEIN HOMOLOG"/>
    <property type="match status" value="1"/>
</dbReference>
<dbReference type="AlphaFoldDB" id="A0A077Y7P2"/>
<dbReference type="InterPro" id="IPR023393">
    <property type="entry name" value="START-like_dom_sf"/>
</dbReference>
<reference evidence="6" key="2">
    <citation type="submission" date="2014-05" db="EMBL/GenBank/DDBJ databases">
        <authorList>
            <person name="Aslett M.A."/>
            <person name="De Silva N."/>
        </authorList>
    </citation>
    <scope>NUCLEOTIDE SEQUENCE</scope>
    <source>
        <strain evidence="6">17X</strain>
    </source>
</reference>
<dbReference type="KEGG" id="pyo:PY17X_1226400"/>
<organism evidence="5 8">
    <name type="scientific">Plasmodium yoelii</name>
    <dbReference type="NCBI Taxonomy" id="5861"/>
    <lineage>
        <taxon>Eukaryota</taxon>
        <taxon>Sar</taxon>
        <taxon>Alveolata</taxon>
        <taxon>Apicomplexa</taxon>
        <taxon>Aconoidasida</taxon>
        <taxon>Haemosporida</taxon>
        <taxon>Plasmodiidae</taxon>
        <taxon>Plasmodium</taxon>
        <taxon>Plasmodium (Vinckeia)</taxon>
    </lineage>
</organism>
<proteinExistence type="inferred from homology"/>
<evidence type="ECO:0000256" key="2">
    <source>
        <dbReference type="ARBA" id="ARBA00011814"/>
    </source>
</evidence>
<dbReference type="OrthoDB" id="292693at2759"/>
<dbReference type="InterPro" id="IPR005031">
    <property type="entry name" value="COQ10_START"/>
</dbReference>
<feature type="domain" description="Coenzyme Q-binding protein COQ10 START" evidence="4">
    <location>
        <begin position="52"/>
        <end position="165"/>
    </location>
</feature>
<dbReference type="VEuPathDB" id="PlasmoDB:PY01076"/>
<name>A0A077Y7P2_PLAYE</name>
<reference evidence="6" key="4">
    <citation type="submission" date="2019-05" db="EMBL/GenBank/DDBJ databases">
        <authorList>
            <consortium name="Pathogen Informatics"/>
        </authorList>
    </citation>
    <scope>NUCLEOTIDE SEQUENCE</scope>
    <source>
        <strain evidence="6">17X</strain>
    </source>
</reference>
<evidence type="ECO:0000313" key="7">
    <source>
        <dbReference type="Proteomes" id="UP000072874"/>
    </source>
</evidence>
<reference evidence="5" key="3">
    <citation type="submission" date="2014-05" db="EMBL/GenBank/DDBJ databases">
        <authorList>
            <person name="Aslett A.Martin."/>
            <person name="De Silva Nishadi"/>
        </authorList>
    </citation>
    <scope>NUCLEOTIDE SEQUENCE</scope>
    <source>
        <strain evidence="5">YM</strain>
    </source>
</reference>
<dbReference type="SUPFAM" id="SSF55961">
    <property type="entry name" value="Bet v1-like"/>
    <property type="match status" value="1"/>
</dbReference>
<dbReference type="GO" id="GO:0005739">
    <property type="term" value="C:mitochondrion"/>
    <property type="evidence" value="ECO:0007669"/>
    <property type="project" value="TreeGrafter"/>
</dbReference>
<dbReference type="Proteomes" id="UP000072904">
    <property type="component" value="Chromosome 12"/>
</dbReference>
<comment type="function">
    <text evidence="3">Required for the function of coenzyme Q in the respiratory chain. May serve as a chaperone or may be involved in the transport of Q6 from its site of synthesis to the catalytic sites of the respiratory complexes.</text>
</comment>
<dbReference type="EMBL" id="LK934640">
    <property type="protein sequence ID" value="CDU19430.1"/>
    <property type="molecule type" value="Genomic_DNA"/>
</dbReference>
<dbReference type="Gene3D" id="3.30.530.20">
    <property type="match status" value="1"/>
</dbReference>
<accession>A0A077Y7P2</accession>
<evidence type="ECO:0000259" key="4">
    <source>
        <dbReference type="Pfam" id="PF03364"/>
    </source>
</evidence>
<evidence type="ECO:0000256" key="1">
    <source>
        <dbReference type="ARBA" id="ARBA00006885"/>
    </source>
</evidence>
<evidence type="ECO:0000313" key="8">
    <source>
        <dbReference type="Proteomes" id="UP000072904"/>
    </source>
</evidence>
<dbReference type="PANTHER" id="PTHR12901:SF10">
    <property type="entry name" value="COENZYME Q-BINDING PROTEIN COQ10, MITOCHONDRIAL"/>
    <property type="match status" value="1"/>
</dbReference>
<dbReference type="GeneID" id="3800749"/>
<evidence type="ECO:0000313" key="6">
    <source>
        <dbReference type="EMBL" id="VTZ80065.1"/>
    </source>
</evidence>
<dbReference type="GO" id="GO:0048039">
    <property type="term" value="F:ubiquinone binding"/>
    <property type="evidence" value="ECO:0007669"/>
    <property type="project" value="InterPro"/>
</dbReference>
<dbReference type="OMA" id="NFMRMYI"/>
<gene>
    <name evidence="6" type="ORF">PY17X_1226400</name>
    <name evidence="5" type="ORF">PYYM_1225900</name>
</gene>